<sequence>MDPPTANVTDRSFPFLDLPPELRVMVYERIPREVNQTRLFICEGGQVPRTSNSYGKLNTTLVSHSTSTAILATCRVISIEANNIVKATMQNWVADQGIAFISNMIDGTVEILIRCIISRYRRIAKDERVHEGCATDESGLWIYSQDSYEFGKDWLFQECPDTAITRQLTHLADKFQKLSSPSTYLNYHRAHNLYRHHQAFEENLPDILKFIDHAARILLWYNRYMQSLDASVMPFMPIRIVVQHTYRLFRTFYPRGVARIVRREGLLQEGGQDLKRTTNALLSGYGELCRAYRLNLVIAGWVCNKMGLRKSVVPSQPANYRHPTQPDQYQFLPPMSRKMWEEQWFA</sequence>
<keyword evidence="2" id="KW-1185">Reference proteome</keyword>
<gene>
    <name evidence="1" type="ORF">K491DRAFT_684224</name>
</gene>
<dbReference type="AlphaFoldDB" id="A0A6A6SQZ9"/>
<dbReference type="OrthoDB" id="5314997at2759"/>
<reference evidence="1" key="1">
    <citation type="journal article" date="2020" name="Stud. Mycol.">
        <title>101 Dothideomycetes genomes: a test case for predicting lifestyles and emergence of pathogens.</title>
        <authorList>
            <person name="Haridas S."/>
            <person name="Albert R."/>
            <person name="Binder M."/>
            <person name="Bloem J."/>
            <person name="Labutti K."/>
            <person name="Salamov A."/>
            <person name="Andreopoulos B."/>
            <person name="Baker S."/>
            <person name="Barry K."/>
            <person name="Bills G."/>
            <person name="Bluhm B."/>
            <person name="Cannon C."/>
            <person name="Castanera R."/>
            <person name="Culley D."/>
            <person name="Daum C."/>
            <person name="Ezra D."/>
            <person name="Gonzalez J."/>
            <person name="Henrissat B."/>
            <person name="Kuo A."/>
            <person name="Liang C."/>
            <person name="Lipzen A."/>
            <person name="Lutzoni F."/>
            <person name="Magnuson J."/>
            <person name="Mondo S."/>
            <person name="Nolan M."/>
            <person name="Ohm R."/>
            <person name="Pangilinan J."/>
            <person name="Park H.-J."/>
            <person name="Ramirez L."/>
            <person name="Alfaro M."/>
            <person name="Sun H."/>
            <person name="Tritt A."/>
            <person name="Yoshinaga Y."/>
            <person name="Zwiers L.-H."/>
            <person name="Turgeon B."/>
            <person name="Goodwin S."/>
            <person name="Spatafora J."/>
            <person name="Crous P."/>
            <person name="Grigoriev I."/>
        </authorList>
    </citation>
    <scope>NUCLEOTIDE SEQUENCE</scope>
    <source>
        <strain evidence="1">CBS 122681</strain>
    </source>
</reference>
<evidence type="ECO:0000313" key="2">
    <source>
        <dbReference type="Proteomes" id="UP000799324"/>
    </source>
</evidence>
<protein>
    <submittedName>
        <fullName evidence="1">Uncharacterized protein</fullName>
    </submittedName>
</protein>
<evidence type="ECO:0000313" key="1">
    <source>
        <dbReference type="EMBL" id="KAF2649013.1"/>
    </source>
</evidence>
<accession>A0A6A6SQZ9</accession>
<name>A0A6A6SQZ9_9PLEO</name>
<organism evidence="1 2">
    <name type="scientific">Lophiostoma macrostomum CBS 122681</name>
    <dbReference type="NCBI Taxonomy" id="1314788"/>
    <lineage>
        <taxon>Eukaryota</taxon>
        <taxon>Fungi</taxon>
        <taxon>Dikarya</taxon>
        <taxon>Ascomycota</taxon>
        <taxon>Pezizomycotina</taxon>
        <taxon>Dothideomycetes</taxon>
        <taxon>Pleosporomycetidae</taxon>
        <taxon>Pleosporales</taxon>
        <taxon>Lophiostomataceae</taxon>
        <taxon>Lophiostoma</taxon>
    </lineage>
</organism>
<proteinExistence type="predicted"/>
<dbReference type="EMBL" id="MU004511">
    <property type="protein sequence ID" value="KAF2649013.1"/>
    <property type="molecule type" value="Genomic_DNA"/>
</dbReference>
<dbReference type="Proteomes" id="UP000799324">
    <property type="component" value="Unassembled WGS sequence"/>
</dbReference>